<dbReference type="InterPro" id="IPR043001">
    <property type="entry name" value="IP5_2-K_N_lobe"/>
</dbReference>
<evidence type="ECO:0000256" key="2">
    <source>
        <dbReference type="ARBA" id="ARBA00022679"/>
    </source>
</evidence>
<evidence type="ECO:0000256" key="1">
    <source>
        <dbReference type="ARBA" id="ARBA00012023"/>
    </source>
</evidence>
<dbReference type="EMBL" id="BTGU01000005">
    <property type="protein sequence ID" value="GMN35580.1"/>
    <property type="molecule type" value="Genomic_DNA"/>
</dbReference>
<dbReference type="InterPro" id="IPR009286">
    <property type="entry name" value="Ins_P5_2-kin"/>
</dbReference>
<comment type="caution">
    <text evidence="7">The sequence shown here is derived from an EMBL/GenBank/DDBJ whole genome shotgun (WGS) entry which is preliminary data.</text>
</comment>
<dbReference type="GO" id="GO:0032958">
    <property type="term" value="P:inositol phosphate biosynthetic process"/>
    <property type="evidence" value="ECO:0007669"/>
    <property type="project" value="TreeGrafter"/>
</dbReference>
<dbReference type="GO" id="GO:0005634">
    <property type="term" value="C:nucleus"/>
    <property type="evidence" value="ECO:0007669"/>
    <property type="project" value="TreeGrafter"/>
</dbReference>
<keyword evidence="3" id="KW-0547">Nucleotide-binding</keyword>
<dbReference type="AlphaFoldDB" id="A0AA87ZNK7"/>
<name>A0AA87ZNK7_FICCA</name>
<organism evidence="7 8">
    <name type="scientific">Ficus carica</name>
    <name type="common">Common fig</name>
    <dbReference type="NCBI Taxonomy" id="3494"/>
    <lineage>
        <taxon>Eukaryota</taxon>
        <taxon>Viridiplantae</taxon>
        <taxon>Streptophyta</taxon>
        <taxon>Embryophyta</taxon>
        <taxon>Tracheophyta</taxon>
        <taxon>Spermatophyta</taxon>
        <taxon>Magnoliopsida</taxon>
        <taxon>eudicotyledons</taxon>
        <taxon>Gunneridae</taxon>
        <taxon>Pentapetalae</taxon>
        <taxon>rosids</taxon>
        <taxon>fabids</taxon>
        <taxon>Rosales</taxon>
        <taxon>Moraceae</taxon>
        <taxon>Ficeae</taxon>
        <taxon>Ficus</taxon>
    </lineage>
</organism>
<gene>
    <name evidence="7" type="ORF">TIFTF001_005377</name>
</gene>
<dbReference type="GO" id="GO:0005524">
    <property type="term" value="F:ATP binding"/>
    <property type="evidence" value="ECO:0007669"/>
    <property type="project" value="UniProtKB-KW"/>
</dbReference>
<dbReference type="Gramene" id="FCD_00008938-RA">
    <property type="protein sequence ID" value="FCD_00008938-RA:cds"/>
    <property type="gene ID" value="FCD_00008938"/>
</dbReference>
<evidence type="ECO:0000256" key="5">
    <source>
        <dbReference type="ARBA" id="ARBA00022840"/>
    </source>
</evidence>
<evidence type="ECO:0000256" key="4">
    <source>
        <dbReference type="ARBA" id="ARBA00022777"/>
    </source>
</evidence>
<accession>A0AA87ZNK7</accession>
<keyword evidence="8" id="KW-1185">Reference proteome</keyword>
<dbReference type="EC" id="2.7.1.158" evidence="1"/>
<evidence type="ECO:0000256" key="6">
    <source>
        <dbReference type="ARBA" id="ARBA00029574"/>
    </source>
</evidence>
<evidence type="ECO:0000256" key="3">
    <source>
        <dbReference type="ARBA" id="ARBA00022741"/>
    </source>
</evidence>
<evidence type="ECO:0000313" key="7">
    <source>
        <dbReference type="EMBL" id="GMN35580.1"/>
    </source>
</evidence>
<dbReference type="Gene3D" id="3.30.200.110">
    <property type="entry name" value="Inositol-pentakisphosphate 2-kinase, N-lobe"/>
    <property type="match status" value="1"/>
</dbReference>
<protein>
    <recommendedName>
        <fullName evidence="1">inositol-pentakisphosphate 2-kinase</fullName>
        <ecNumber evidence="1">2.7.1.158</ecNumber>
    </recommendedName>
    <alternativeName>
        <fullName evidence="6">Ins(1,3,4,5,6)P5 2-kinase</fullName>
    </alternativeName>
</protein>
<dbReference type="GO" id="GO:0035299">
    <property type="term" value="F:inositol-1,3,4,5,6-pentakisphosphate 2-kinase activity"/>
    <property type="evidence" value="ECO:0007669"/>
    <property type="project" value="UniProtKB-EC"/>
</dbReference>
<dbReference type="PANTHER" id="PTHR14456:SF2">
    <property type="entry name" value="INOSITOL-PENTAKISPHOSPHATE 2-KINASE"/>
    <property type="match status" value="1"/>
</dbReference>
<dbReference type="Pfam" id="PF06090">
    <property type="entry name" value="Ins_P5_2-kin"/>
    <property type="match status" value="3"/>
</dbReference>
<dbReference type="PANTHER" id="PTHR14456">
    <property type="entry name" value="INOSITOL POLYPHOSPHATE KINASE 1"/>
    <property type="match status" value="1"/>
</dbReference>
<proteinExistence type="predicted"/>
<keyword evidence="4" id="KW-0418">Kinase</keyword>
<keyword evidence="5" id="KW-0067">ATP-binding</keyword>
<keyword evidence="2" id="KW-0808">Transferase</keyword>
<sequence length="668" mass="74909">MEVNLEQKDAVDWAYRGEGAANLVLAYIGSSPAFIGKVLRVQKAAREELDRTKSRTALTVHERLVWKDTDSLVSSANKEHACQLFVQHVISPLLGSKYVDAGIRIPVSTEFLETIETNVIHQRPVWRVDAAKVDTHCDSVLLLSDHSLFPSGEGNAIKRSVPRYRMHQALKLHEGEISAYSKYDPLDLFSGSKDRINKAIKDLFSSPQNNFRVFLDGSLIFGALGASADSTNVATQEAFEEALKGVIRGDVGLRTEFFLQLIAETIYKSGVMDRLLKVQKLDDIDIEGAIHAYYNIVSEPCMLCFIDLDLKSLGKMEEYYEKDKKIVSCYTRMVEAKQEADKASSLEYNAEFPSWVWRTEFLCGTSTTVIKSIFGEHITEGSLSLQQPFFYPGVQPIWKAVQCYRCLGRILISFYSEQVIWIQRTLGNAICSTLGSSTVTRCLSLPLPLSSLLISHLCKTSLSFDGLSEGKAIKRSVPRYRVHQALKLHEGEISAYSEYDPLDLFSGSKDRINKAIKDLFSPRNNFRVFLDGSLIFGALGASADSTNIVTQEAFEEALKGVIRGDGGLRTESFRRLIAETIYKSGVMDRLLKVQKLDDIDIEGAIHAYYNIVSEPCTLCIIDLDLKSLGKMEEYYEKDKKIVSCYTRMGEAKQEADKAKSLEVYENAF</sequence>
<dbReference type="Proteomes" id="UP001187192">
    <property type="component" value="Unassembled WGS sequence"/>
</dbReference>
<reference evidence="7" key="1">
    <citation type="submission" date="2023-07" db="EMBL/GenBank/DDBJ databases">
        <title>draft genome sequence of fig (Ficus carica).</title>
        <authorList>
            <person name="Takahashi T."/>
            <person name="Nishimura K."/>
        </authorList>
    </citation>
    <scope>NUCLEOTIDE SEQUENCE</scope>
</reference>
<evidence type="ECO:0000313" key="8">
    <source>
        <dbReference type="Proteomes" id="UP001187192"/>
    </source>
</evidence>